<dbReference type="EMBL" id="KQ085912">
    <property type="protein sequence ID" value="KLO16772.1"/>
    <property type="molecule type" value="Genomic_DNA"/>
</dbReference>
<dbReference type="STRING" id="27342.A0A0H2RYS5"/>
<dbReference type="InterPro" id="IPR034164">
    <property type="entry name" value="Pepsin-like_dom"/>
</dbReference>
<comment type="similarity">
    <text evidence="1 4">Belongs to the peptidase A1 family.</text>
</comment>
<dbReference type="InParanoid" id="A0A0H2RYS5"/>
<feature type="active site" evidence="3">
    <location>
        <position position="293"/>
    </location>
</feature>
<dbReference type="OrthoDB" id="660550at2759"/>
<evidence type="ECO:0000259" key="6">
    <source>
        <dbReference type="PROSITE" id="PS51767"/>
    </source>
</evidence>
<feature type="active site" evidence="3">
    <location>
        <position position="114"/>
    </location>
</feature>
<dbReference type="PRINTS" id="PR00792">
    <property type="entry name" value="PEPSIN"/>
</dbReference>
<dbReference type="GO" id="GO:0006508">
    <property type="term" value="P:proteolysis"/>
    <property type="evidence" value="ECO:0007669"/>
    <property type="project" value="UniProtKB-KW"/>
</dbReference>
<dbReference type="CDD" id="cd05471">
    <property type="entry name" value="pepsin_like"/>
    <property type="match status" value="1"/>
</dbReference>
<dbReference type="Proteomes" id="UP000053477">
    <property type="component" value="Unassembled WGS sequence"/>
</dbReference>
<dbReference type="Gene3D" id="2.40.70.10">
    <property type="entry name" value="Acid Proteases"/>
    <property type="match status" value="2"/>
</dbReference>
<dbReference type="PROSITE" id="PS51767">
    <property type="entry name" value="PEPTIDASE_A1"/>
    <property type="match status" value="1"/>
</dbReference>
<evidence type="ECO:0000256" key="4">
    <source>
        <dbReference type="RuleBase" id="RU000454"/>
    </source>
</evidence>
<keyword evidence="5" id="KW-0732">Signal</keyword>
<dbReference type="InterPro" id="IPR001461">
    <property type="entry name" value="Aspartic_peptidase_A1"/>
</dbReference>
<evidence type="ECO:0000256" key="3">
    <source>
        <dbReference type="PIRSR" id="PIRSR601461-1"/>
    </source>
</evidence>
<dbReference type="SUPFAM" id="SSF50630">
    <property type="entry name" value="Acid proteases"/>
    <property type="match status" value="1"/>
</dbReference>
<dbReference type="PANTHER" id="PTHR47966">
    <property type="entry name" value="BETA-SITE APP-CLEAVING ENZYME, ISOFORM A-RELATED"/>
    <property type="match status" value="1"/>
</dbReference>
<reference evidence="7 8" key="1">
    <citation type="submission" date="2015-04" db="EMBL/GenBank/DDBJ databases">
        <title>Complete genome sequence of Schizopora paradoxa KUC8140, a cosmopolitan wood degrader in East Asia.</title>
        <authorList>
            <consortium name="DOE Joint Genome Institute"/>
            <person name="Min B."/>
            <person name="Park H."/>
            <person name="Jang Y."/>
            <person name="Kim J.-J."/>
            <person name="Kim K.H."/>
            <person name="Pangilinan J."/>
            <person name="Lipzen A."/>
            <person name="Riley R."/>
            <person name="Grigoriev I.V."/>
            <person name="Spatafora J.W."/>
            <person name="Choi I.-G."/>
        </authorList>
    </citation>
    <scope>NUCLEOTIDE SEQUENCE [LARGE SCALE GENOMIC DNA]</scope>
    <source>
        <strain evidence="7 8">KUC8140</strain>
    </source>
</reference>
<feature type="domain" description="Peptidase A1" evidence="6">
    <location>
        <begin position="96"/>
        <end position="411"/>
    </location>
</feature>
<organism evidence="7 8">
    <name type="scientific">Schizopora paradoxa</name>
    <dbReference type="NCBI Taxonomy" id="27342"/>
    <lineage>
        <taxon>Eukaryota</taxon>
        <taxon>Fungi</taxon>
        <taxon>Dikarya</taxon>
        <taxon>Basidiomycota</taxon>
        <taxon>Agaricomycotina</taxon>
        <taxon>Agaricomycetes</taxon>
        <taxon>Hymenochaetales</taxon>
        <taxon>Schizoporaceae</taxon>
        <taxon>Schizopora</taxon>
    </lineage>
</organism>
<dbReference type="Pfam" id="PF00026">
    <property type="entry name" value="Asp"/>
    <property type="match status" value="1"/>
</dbReference>
<dbReference type="AlphaFoldDB" id="A0A0H2RYS5"/>
<keyword evidence="8" id="KW-1185">Reference proteome</keyword>
<evidence type="ECO:0000256" key="1">
    <source>
        <dbReference type="ARBA" id="ARBA00007447"/>
    </source>
</evidence>
<dbReference type="GO" id="GO:0004190">
    <property type="term" value="F:aspartic-type endopeptidase activity"/>
    <property type="evidence" value="ECO:0007669"/>
    <property type="project" value="UniProtKB-KW"/>
</dbReference>
<protein>
    <submittedName>
        <fullName evidence="7">Family A1 protease</fullName>
    </submittedName>
</protein>
<dbReference type="InterPro" id="IPR021109">
    <property type="entry name" value="Peptidase_aspartic_dom_sf"/>
</dbReference>
<feature type="chain" id="PRO_5005202232" evidence="5">
    <location>
        <begin position="20"/>
        <end position="421"/>
    </location>
</feature>
<feature type="signal peptide" evidence="5">
    <location>
        <begin position="1"/>
        <end position="19"/>
    </location>
</feature>
<dbReference type="InterPro" id="IPR001969">
    <property type="entry name" value="Aspartic_peptidase_AS"/>
</dbReference>
<evidence type="ECO:0000256" key="2">
    <source>
        <dbReference type="ARBA" id="ARBA00022750"/>
    </source>
</evidence>
<evidence type="ECO:0000313" key="7">
    <source>
        <dbReference type="EMBL" id="KLO16772.1"/>
    </source>
</evidence>
<evidence type="ECO:0000256" key="5">
    <source>
        <dbReference type="SAM" id="SignalP"/>
    </source>
</evidence>
<accession>A0A0H2RYS5</accession>
<sequence>MLNSASLLVPVFLAVSSFAAPVPQVKVSLPVSVRFNLTDGKLPDIDRARAARLFEIGRAKEHQVSGAVDGALDDVFNAKRAATASSLAVTNDAVSYVANVGVGNPATQYSLLIDTGSSNTWVGAGKKYVQTSSSTNTGHSVVVNYGSGSFSGTEYTDTVSLGPGLVIDKQSIGVASTSQGFEGVDGILGVGPVDLTENTVSGVSRVQTVSDNLYLHGKIPTEVLAMSFNPATSQSSANGELTFGGLDSSKYNGSITYTPITKTEPSSFYWGIDQSVVYGTSQSVLSGNSGIVDTGTTLILIATDAFNRYQAATGATLDSNTGLLSITKDQYSRLQSLFFTIGGTRFELTPNAQIWPRALNSYIGGTRDGIYLVVADIGMNSGSGMDFINGYTFLERFYAVYDTSSKRVGLATTANTKATTN</sequence>
<keyword evidence="2 4" id="KW-0064">Aspartyl protease</keyword>
<evidence type="ECO:0000313" key="8">
    <source>
        <dbReference type="Proteomes" id="UP000053477"/>
    </source>
</evidence>
<proteinExistence type="inferred from homology"/>
<keyword evidence="4" id="KW-0378">Hydrolase</keyword>
<dbReference type="PANTHER" id="PTHR47966:SF51">
    <property type="entry name" value="BETA-SITE APP-CLEAVING ENZYME, ISOFORM A-RELATED"/>
    <property type="match status" value="1"/>
</dbReference>
<keyword evidence="4 7" id="KW-0645">Protease</keyword>
<dbReference type="InterPro" id="IPR033121">
    <property type="entry name" value="PEPTIDASE_A1"/>
</dbReference>
<dbReference type="PROSITE" id="PS00141">
    <property type="entry name" value="ASP_PROTEASE"/>
    <property type="match status" value="2"/>
</dbReference>
<gene>
    <name evidence="7" type="ORF">SCHPADRAFT_887522</name>
</gene>
<name>A0A0H2RYS5_9AGAM</name>